<evidence type="ECO:0000256" key="1">
    <source>
        <dbReference type="SAM" id="MobiDB-lite"/>
    </source>
</evidence>
<evidence type="ECO:0000313" key="3">
    <source>
        <dbReference type="Proteomes" id="UP000765509"/>
    </source>
</evidence>
<feature type="compositionally biased region" description="Polar residues" evidence="1">
    <location>
        <begin position="1"/>
        <end position="17"/>
    </location>
</feature>
<dbReference type="EMBL" id="AVOT02015812">
    <property type="protein sequence ID" value="MBW0500441.1"/>
    <property type="molecule type" value="Genomic_DNA"/>
</dbReference>
<organism evidence="2 3">
    <name type="scientific">Austropuccinia psidii MF-1</name>
    <dbReference type="NCBI Taxonomy" id="1389203"/>
    <lineage>
        <taxon>Eukaryota</taxon>
        <taxon>Fungi</taxon>
        <taxon>Dikarya</taxon>
        <taxon>Basidiomycota</taxon>
        <taxon>Pucciniomycotina</taxon>
        <taxon>Pucciniomycetes</taxon>
        <taxon>Pucciniales</taxon>
        <taxon>Sphaerophragmiaceae</taxon>
        <taxon>Austropuccinia</taxon>
    </lineage>
</organism>
<sequence>MPSNRSGARYNPSSSCQKGHRHDYSRSQSVKKGQGSVDDLQINKLFHSEADKTVLRSKRADTNTRSLSGQLKSQPEGLEQCIAAQRVPDPYRSVEKLHEFLPDGEKIPRTSQQLQVTQRMPSIDGKE</sequence>
<feature type="region of interest" description="Disordered" evidence="1">
    <location>
        <begin position="1"/>
        <end position="75"/>
    </location>
</feature>
<feature type="compositionally biased region" description="Polar residues" evidence="1">
    <location>
        <begin position="63"/>
        <end position="73"/>
    </location>
</feature>
<protein>
    <submittedName>
        <fullName evidence="2">Uncharacterized protein</fullName>
    </submittedName>
</protein>
<name>A0A9Q3HD50_9BASI</name>
<feature type="compositionally biased region" description="Basic and acidic residues" evidence="1">
    <location>
        <begin position="46"/>
        <end position="62"/>
    </location>
</feature>
<accession>A0A9Q3HD50</accession>
<proteinExistence type="predicted"/>
<gene>
    <name evidence="2" type="ORF">O181_040156</name>
</gene>
<dbReference type="AlphaFoldDB" id="A0A9Q3HD50"/>
<keyword evidence="3" id="KW-1185">Reference proteome</keyword>
<comment type="caution">
    <text evidence="2">The sequence shown here is derived from an EMBL/GenBank/DDBJ whole genome shotgun (WGS) entry which is preliminary data.</text>
</comment>
<feature type="region of interest" description="Disordered" evidence="1">
    <location>
        <begin position="103"/>
        <end position="127"/>
    </location>
</feature>
<reference evidence="2" key="1">
    <citation type="submission" date="2021-03" db="EMBL/GenBank/DDBJ databases">
        <title>Draft genome sequence of rust myrtle Austropuccinia psidii MF-1, a brazilian biotype.</title>
        <authorList>
            <person name="Quecine M.C."/>
            <person name="Pachon D.M.R."/>
            <person name="Bonatelli M.L."/>
            <person name="Correr F.H."/>
            <person name="Franceschini L.M."/>
            <person name="Leite T.F."/>
            <person name="Margarido G.R.A."/>
            <person name="Almeida C.A."/>
            <person name="Ferrarezi J.A."/>
            <person name="Labate C.A."/>
        </authorList>
    </citation>
    <scope>NUCLEOTIDE SEQUENCE</scope>
    <source>
        <strain evidence="2">MF-1</strain>
    </source>
</reference>
<evidence type="ECO:0000313" key="2">
    <source>
        <dbReference type="EMBL" id="MBW0500441.1"/>
    </source>
</evidence>
<feature type="compositionally biased region" description="Polar residues" evidence="1">
    <location>
        <begin position="109"/>
        <end position="120"/>
    </location>
</feature>
<dbReference type="Proteomes" id="UP000765509">
    <property type="component" value="Unassembled WGS sequence"/>
</dbReference>